<evidence type="ECO:0000256" key="3">
    <source>
        <dbReference type="ARBA" id="ARBA00012967"/>
    </source>
</evidence>
<dbReference type="InterPro" id="IPR001236">
    <property type="entry name" value="Lactate/malate_DH_N"/>
</dbReference>
<dbReference type="InterPro" id="IPR022383">
    <property type="entry name" value="Lactate/malate_DH_C"/>
</dbReference>
<dbReference type="PROSITE" id="PS00064">
    <property type="entry name" value="L_LDH"/>
    <property type="match status" value="1"/>
</dbReference>
<evidence type="ECO:0000313" key="13">
    <source>
        <dbReference type="WBParaSite" id="PSAMB.scaffold170size69771.g2992.t1"/>
    </source>
</evidence>
<dbReference type="PANTHER" id="PTHR43128">
    <property type="entry name" value="L-2-HYDROXYCARBOXYLATE DEHYDROGENASE (NAD(P)(+))"/>
    <property type="match status" value="1"/>
</dbReference>
<evidence type="ECO:0000256" key="1">
    <source>
        <dbReference type="ARBA" id="ARBA00004843"/>
    </source>
</evidence>
<evidence type="ECO:0000256" key="2">
    <source>
        <dbReference type="ARBA" id="ARBA00006054"/>
    </source>
</evidence>
<dbReference type="NCBIfam" id="TIGR01771">
    <property type="entry name" value="L-LDH-NAD"/>
    <property type="match status" value="1"/>
</dbReference>
<dbReference type="InterPro" id="IPR001557">
    <property type="entry name" value="L-lactate/malate_DH"/>
</dbReference>
<dbReference type="InterPro" id="IPR036291">
    <property type="entry name" value="NAD(P)-bd_dom_sf"/>
</dbReference>
<organism evidence="12 13">
    <name type="scientific">Plectus sambesii</name>
    <dbReference type="NCBI Taxonomy" id="2011161"/>
    <lineage>
        <taxon>Eukaryota</taxon>
        <taxon>Metazoa</taxon>
        <taxon>Ecdysozoa</taxon>
        <taxon>Nematoda</taxon>
        <taxon>Chromadorea</taxon>
        <taxon>Plectida</taxon>
        <taxon>Plectina</taxon>
        <taxon>Plectoidea</taxon>
        <taxon>Plectidae</taxon>
        <taxon>Plectus</taxon>
    </lineage>
</organism>
<sequence length="334" mass="36443">MAASSTSEGLFHEVAASYETPHAKITVVGVGQVGMACAYSILLQNVASEICLVDVVKDKLQGEMMDLQHGLAFTRHCVIKADTDYAITADSKICVVTAGARQREGESRLSLVERNVEIFRGIIPNLIKHSPNTLLLIVANPVDIMTYVSWKLSGLPQERVFGSGTNLDSARFRFIMSQRLNIAPTSCHGWIIGEHGDSSVAVWSGVNVAGVTLTDVNPDIGSDNDKEKWTEVHRQVIDSAYEVIKLKGYTSWAIGMSVATIVQSIMRNSRNVYALSVNVKGLHDIDGDVYLSLPAVLGEKGITHIVKQLLTPAEKEKLEKSVKQLSDLQKSLKL</sequence>
<dbReference type="GO" id="GO:0006089">
    <property type="term" value="P:lactate metabolic process"/>
    <property type="evidence" value="ECO:0007669"/>
    <property type="project" value="TreeGrafter"/>
</dbReference>
<dbReference type="HAMAP" id="MF_00488">
    <property type="entry name" value="Lactate_dehydrog"/>
    <property type="match status" value="1"/>
</dbReference>
<dbReference type="InterPro" id="IPR018177">
    <property type="entry name" value="L-lactate_DH_AS"/>
</dbReference>
<dbReference type="SUPFAM" id="SSF51735">
    <property type="entry name" value="NAD(P)-binding Rossmann-fold domains"/>
    <property type="match status" value="1"/>
</dbReference>
<evidence type="ECO:0000313" key="12">
    <source>
        <dbReference type="Proteomes" id="UP000887566"/>
    </source>
</evidence>
<dbReference type="Gene3D" id="3.40.50.720">
    <property type="entry name" value="NAD(P)-binding Rossmann-like Domain"/>
    <property type="match status" value="1"/>
</dbReference>
<dbReference type="AlphaFoldDB" id="A0A914VA42"/>
<dbReference type="Gene3D" id="3.90.110.10">
    <property type="entry name" value="Lactate dehydrogenase/glycoside hydrolase, family 4, C-terminal"/>
    <property type="match status" value="1"/>
</dbReference>
<dbReference type="GO" id="GO:0005737">
    <property type="term" value="C:cytoplasm"/>
    <property type="evidence" value="ECO:0007669"/>
    <property type="project" value="InterPro"/>
</dbReference>
<evidence type="ECO:0000256" key="9">
    <source>
        <dbReference type="RuleBase" id="RU000496"/>
    </source>
</evidence>
<dbReference type="PIRSF" id="PIRSF000102">
    <property type="entry name" value="Lac_mal_DH"/>
    <property type="match status" value="1"/>
</dbReference>
<dbReference type="PANTHER" id="PTHR43128:SF16">
    <property type="entry name" value="L-LACTATE DEHYDROGENASE"/>
    <property type="match status" value="1"/>
</dbReference>
<protein>
    <recommendedName>
        <fullName evidence="3 9">L-lactate dehydrogenase</fullName>
        <ecNumber evidence="3 9">1.1.1.27</ecNumber>
    </recommendedName>
</protein>
<evidence type="ECO:0000256" key="5">
    <source>
        <dbReference type="ARBA" id="ARBA00023027"/>
    </source>
</evidence>
<accession>A0A914VA42</accession>
<evidence type="ECO:0000256" key="8">
    <source>
        <dbReference type="PIRSR" id="PIRSR000102-3"/>
    </source>
</evidence>
<feature type="binding site" evidence="8">
    <location>
        <begin position="29"/>
        <end position="34"/>
    </location>
    <ligand>
        <name>NAD(+)</name>
        <dbReference type="ChEBI" id="CHEBI:57540"/>
    </ligand>
</feature>
<dbReference type="InterPro" id="IPR011304">
    <property type="entry name" value="L-lactate_DH"/>
</dbReference>
<dbReference type="WBParaSite" id="PSAMB.scaffold170size69771.g2992.t1">
    <property type="protein sequence ID" value="PSAMB.scaffold170size69771.g2992.t1"/>
    <property type="gene ID" value="PSAMB.scaffold170size69771.g2992"/>
</dbReference>
<dbReference type="GO" id="GO:0004459">
    <property type="term" value="F:L-lactate dehydrogenase (NAD+) activity"/>
    <property type="evidence" value="ECO:0007669"/>
    <property type="project" value="UniProtKB-EC"/>
</dbReference>
<feature type="binding site" evidence="8">
    <location>
        <begin position="138"/>
        <end position="140"/>
    </location>
    <ligand>
        <name>NAD(+)</name>
        <dbReference type="ChEBI" id="CHEBI:57540"/>
    </ligand>
</feature>
<dbReference type="Pfam" id="PF00056">
    <property type="entry name" value="Ldh_1_N"/>
    <property type="match status" value="1"/>
</dbReference>
<dbReference type="Proteomes" id="UP000887566">
    <property type="component" value="Unplaced"/>
</dbReference>
<keyword evidence="12" id="KW-1185">Reference proteome</keyword>
<evidence type="ECO:0000256" key="4">
    <source>
        <dbReference type="ARBA" id="ARBA00023002"/>
    </source>
</evidence>
<evidence type="ECO:0000259" key="11">
    <source>
        <dbReference type="Pfam" id="PF02866"/>
    </source>
</evidence>
<comment type="pathway">
    <text evidence="1 9">Fermentation; pyruvate fermentation to lactate; (S)-lactate from pyruvate: step 1/1.</text>
</comment>
<dbReference type="FunFam" id="3.40.50.720:FF:000018">
    <property type="entry name" value="Malate dehydrogenase"/>
    <property type="match status" value="1"/>
</dbReference>
<comment type="catalytic activity">
    <reaction evidence="6 9">
        <text>(S)-lactate + NAD(+) = pyruvate + NADH + H(+)</text>
        <dbReference type="Rhea" id="RHEA:23444"/>
        <dbReference type="ChEBI" id="CHEBI:15361"/>
        <dbReference type="ChEBI" id="CHEBI:15378"/>
        <dbReference type="ChEBI" id="CHEBI:16651"/>
        <dbReference type="ChEBI" id="CHEBI:57540"/>
        <dbReference type="ChEBI" id="CHEBI:57945"/>
        <dbReference type="EC" id="1.1.1.27"/>
    </reaction>
</comment>
<feature type="domain" description="Lactate/malate dehydrogenase N-terminal" evidence="10">
    <location>
        <begin position="24"/>
        <end position="162"/>
    </location>
</feature>
<name>A0A914VA42_9BILA</name>
<comment type="similarity">
    <text evidence="2">Belongs to the LDH/MDH superfamily. LDH family.</text>
</comment>
<dbReference type="SUPFAM" id="SSF56327">
    <property type="entry name" value="LDH C-terminal domain-like"/>
    <property type="match status" value="1"/>
</dbReference>
<dbReference type="InterPro" id="IPR015955">
    <property type="entry name" value="Lactate_DH/Glyco_Ohase_4_C"/>
</dbReference>
<feature type="binding site" evidence="8">
    <location>
        <position position="54"/>
    </location>
    <ligand>
        <name>NAD(+)</name>
        <dbReference type="ChEBI" id="CHEBI:57540"/>
    </ligand>
</feature>
<keyword evidence="4 9" id="KW-0560">Oxidoreductase</keyword>
<reference evidence="13" key="1">
    <citation type="submission" date="2022-11" db="UniProtKB">
        <authorList>
            <consortium name="WormBaseParasite"/>
        </authorList>
    </citation>
    <scope>IDENTIFICATION</scope>
</reference>
<proteinExistence type="inferred from homology"/>
<dbReference type="NCBIfam" id="NF000824">
    <property type="entry name" value="PRK00066.1"/>
    <property type="match status" value="1"/>
</dbReference>
<feature type="binding site" evidence="8">
    <location>
        <position position="115"/>
    </location>
    <ligand>
        <name>NAD(+)</name>
        <dbReference type="ChEBI" id="CHEBI:57540"/>
    </ligand>
</feature>
<evidence type="ECO:0000256" key="6">
    <source>
        <dbReference type="ARBA" id="ARBA00049258"/>
    </source>
</evidence>
<dbReference type="Pfam" id="PF02866">
    <property type="entry name" value="Ldh_1_C"/>
    <property type="match status" value="1"/>
</dbReference>
<dbReference type="PRINTS" id="PR00086">
    <property type="entry name" value="LLDHDRGNASE"/>
</dbReference>
<evidence type="ECO:0000256" key="7">
    <source>
        <dbReference type="PIRSR" id="PIRSR000102-1"/>
    </source>
</evidence>
<dbReference type="CDD" id="cd05293">
    <property type="entry name" value="LDH_1"/>
    <property type="match status" value="1"/>
</dbReference>
<dbReference type="EC" id="1.1.1.27" evidence="3 9"/>
<feature type="domain" description="Lactate/malate dehydrogenase C-terminal" evidence="11">
    <location>
        <begin position="165"/>
        <end position="327"/>
    </location>
</feature>
<feature type="active site" description="Proton acceptor" evidence="7">
    <location>
        <position position="195"/>
    </location>
</feature>
<keyword evidence="5 8" id="KW-0520">NAD</keyword>
<evidence type="ECO:0000259" key="10">
    <source>
        <dbReference type="Pfam" id="PF00056"/>
    </source>
</evidence>